<feature type="transmembrane region" description="Helical" evidence="2">
    <location>
        <begin position="222"/>
        <end position="246"/>
    </location>
</feature>
<evidence type="ECO:0000256" key="1">
    <source>
        <dbReference type="SAM" id="MobiDB-lite"/>
    </source>
</evidence>
<feature type="transmembrane region" description="Helical" evidence="2">
    <location>
        <begin position="258"/>
        <end position="276"/>
    </location>
</feature>
<evidence type="ECO:0000313" key="3">
    <source>
        <dbReference type="EMBL" id="APR03175.1"/>
    </source>
</evidence>
<proteinExistence type="predicted"/>
<evidence type="ECO:0000313" key="4">
    <source>
        <dbReference type="Proteomes" id="UP000185739"/>
    </source>
</evidence>
<gene>
    <name evidence="3" type="ORF">Tchl_0302</name>
</gene>
<dbReference type="Proteomes" id="UP000185739">
    <property type="component" value="Chromosome"/>
</dbReference>
<feature type="region of interest" description="Disordered" evidence="1">
    <location>
        <begin position="1"/>
        <end position="26"/>
    </location>
</feature>
<feature type="compositionally biased region" description="Basic and acidic residues" evidence="1">
    <location>
        <begin position="1"/>
        <end position="15"/>
    </location>
</feature>
<reference evidence="3 4" key="1">
    <citation type="submission" date="2016-12" db="EMBL/GenBank/DDBJ databases">
        <title>Complete genome sequence of Thauera chlorobenzoica, a Betaproteobacterium degrading haloaromatics anaerobically to CO2 and halides.</title>
        <authorList>
            <person name="Goris T."/>
            <person name="Mergelsberg M."/>
            <person name="Boll M."/>
        </authorList>
    </citation>
    <scope>NUCLEOTIDE SEQUENCE [LARGE SCALE GENOMIC DNA]</scope>
    <source>
        <strain evidence="3 4">3CB1</strain>
    </source>
</reference>
<sequence>MLHAEHQTNEGRLWEESGEIPEGDESKPLFSQAALLSYAAQVGAQAAADCRESGWRGDWLVLLQALCALTARHAESGNPAPTFTAERLREEIAQIVGTPETQWWLGDTDSARKKFTNAWKTLATDFPRLGENLRGRAIKGGVPGMITLAEPERLGTTNAMGYGLAVLALDLPVTRAKPATSPSAQPVSLAGTPAFEIDYQEEMEVYPIPGVRRPLRISLPGWRGMLVVAPLFGALVVGGFLAWLLFTLWMSNEPPRVLFQWTILTGIIGAMLAWFCHPFHTLLNNRIVRAPTVLEAMLPLGHVLVLRREADDRVLRMVRFTAHCPICEGEITIEKGRRQHRGRLVGECGRNPVEHVFSFDFVTAKGRQL</sequence>
<dbReference type="STRING" id="96773.Tchl_0302"/>
<name>A0A1H5WDT8_9RHOO</name>
<keyword evidence="2" id="KW-0812">Transmembrane</keyword>
<protein>
    <submittedName>
        <fullName evidence="3">Uncharacterized protein</fullName>
    </submittedName>
</protein>
<dbReference type="EMBL" id="CP018839">
    <property type="protein sequence ID" value="APR03175.1"/>
    <property type="molecule type" value="Genomic_DNA"/>
</dbReference>
<accession>A0A1H5WDT8</accession>
<organism evidence="3 4">
    <name type="scientific">Thauera chlorobenzoica</name>
    <dbReference type="NCBI Taxonomy" id="96773"/>
    <lineage>
        <taxon>Bacteria</taxon>
        <taxon>Pseudomonadati</taxon>
        <taxon>Pseudomonadota</taxon>
        <taxon>Betaproteobacteria</taxon>
        <taxon>Rhodocyclales</taxon>
        <taxon>Zoogloeaceae</taxon>
        <taxon>Thauera</taxon>
    </lineage>
</organism>
<evidence type="ECO:0000256" key="2">
    <source>
        <dbReference type="SAM" id="Phobius"/>
    </source>
</evidence>
<dbReference type="KEGG" id="tcl:Tchl_0302"/>
<keyword evidence="2" id="KW-0472">Membrane</keyword>
<keyword evidence="2" id="KW-1133">Transmembrane helix</keyword>
<keyword evidence="4" id="KW-1185">Reference proteome</keyword>
<dbReference type="AlphaFoldDB" id="A0A1H5WDT8"/>